<accession>A0A0P1BP46</accession>
<dbReference type="STRING" id="401625.A0A0P1BP46"/>
<reference evidence="1 2" key="1">
    <citation type="submission" date="2014-09" db="EMBL/GenBank/DDBJ databases">
        <authorList>
            <person name="Magalhaes I.L.F."/>
            <person name="Oliveira U."/>
            <person name="Santos F.R."/>
            <person name="Vidigal T.H.D.A."/>
            <person name="Brescovit A.D."/>
            <person name="Santos A.J."/>
        </authorList>
    </citation>
    <scope>NUCLEOTIDE SEQUENCE [LARGE SCALE GENOMIC DNA]</scope>
</reference>
<evidence type="ECO:0000313" key="1">
    <source>
        <dbReference type="EMBL" id="CEH18172.1"/>
    </source>
</evidence>
<dbReference type="AlphaFoldDB" id="A0A0P1BP46"/>
<organism evidence="1 2">
    <name type="scientific">Ceraceosorus bombacis</name>
    <dbReference type="NCBI Taxonomy" id="401625"/>
    <lineage>
        <taxon>Eukaryota</taxon>
        <taxon>Fungi</taxon>
        <taxon>Dikarya</taxon>
        <taxon>Basidiomycota</taxon>
        <taxon>Ustilaginomycotina</taxon>
        <taxon>Exobasidiomycetes</taxon>
        <taxon>Ceraceosorales</taxon>
        <taxon>Ceraceosoraceae</taxon>
        <taxon>Ceraceosorus</taxon>
    </lineage>
</organism>
<dbReference type="Proteomes" id="UP000054845">
    <property type="component" value="Unassembled WGS sequence"/>
</dbReference>
<protein>
    <submittedName>
        <fullName evidence="1">Uncharacterized protein</fullName>
    </submittedName>
</protein>
<sequence length="384" mass="42284">MAAASSSSPGSIRSTFPPSLRAWSATARQIILHHGQEEEALCSLQLPSYAHDLYARMSLLSLLDGLTDMLHNDRTRAGDAHLPAALMVTIAWLLHRPYSAAPIQLHPFATLIAARARSVSGRHPAVNVVINRILGADPATLSRLGQSSALALIEQAERRSSQRLDVTGKQEEAMALIFAARTRALNLSETRSLTLMITAVQDMSDLIQPEEMCSIASHNQPSLVVRLITSLRSAARATPHLVGLAKLEPSLRSLDLFMRLLTSEEEMSVSQNDQKVTMTLKRLSKTIALGGWLASVIAHVEQAEEKHEMDQERVGEIVSRLCRFIRALMSHDILPNGDGAYGQNTEEDSEVDLACIVECRHFALRYGRFRDAGEVYASLLWVEL</sequence>
<keyword evidence="2" id="KW-1185">Reference proteome</keyword>
<evidence type="ECO:0000313" key="2">
    <source>
        <dbReference type="Proteomes" id="UP000054845"/>
    </source>
</evidence>
<name>A0A0P1BP46_9BASI</name>
<dbReference type="EMBL" id="CCYA01000270">
    <property type="protein sequence ID" value="CEH18172.1"/>
    <property type="molecule type" value="Genomic_DNA"/>
</dbReference>
<dbReference type="OrthoDB" id="3226845at2759"/>
<proteinExistence type="predicted"/>